<keyword evidence="2 5" id="KW-0378">Hydrolase</keyword>
<keyword evidence="5" id="KW-0732">Signal</keyword>
<dbReference type="SUPFAM" id="SSF50494">
    <property type="entry name" value="Trypsin-like serine proteases"/>
    <property type="match status" value="1"/>
</dbReference>
<accession>I4B772</accession>
<dbReference type="KEGG" id="tpx:Turpa_2488"/>
<dbReference type="Proteomes" id="UP000006048">
    <property type="component" value="Chromosome"/>
</dbReference>
<feature type="signal peptide" evidence="5">
    <location>
        <begin position="1"/>
        <end position="28"/>
    </location>
</feature>
<dbReference type="HOGENOM" id="CLU_422578_0_0_12"/>
<feature type="active site" description="Charge relay system" evidence="4">
    <location>
        <position position="96"/>
    </location>
</feature>
<dbReference type="PANTHER" id="PTHR45980">
    <property type="match status" value="1"/>
</dbReference>
<feature type="chain" id="PRO_5006992424" description="Serine protease" evidence="5">
    <location>
        <begin position="29"/>
        <end position="663"/>
    </location>
</feature>
<feature type="active site" description="Charge relay system" evidence="4">
    <location>
        <position position="203"/>
    </location>
</feature>
<reference evidence="7 8" key="1">
    <citation type="submission" date="2012-06" db="EMBL/GenBank/DDBJ databases">
        <title>The complete chromosome of genome of Turneriella parva DSM 21527.</title>
        <authorList>
            <consortium name="US DOE Joint Genome Institute (JGI-PGF)"/>
            <person name="Lucas S."/>
            <person name="Han J."/>
            <person name="Lapidus A."/>
            <person name="Bruce D."/>
            <person name="Goodwin L."/>
            <person name="Pitluck S."/>
            <person name="Peters L."/>
            <person name="Kyrpides N."/>
            <person name="Mavromatis K."/>
            <person name="Ivanova N."/>
            <person name="Mikhailova N."/>
            <person name="Chertkov O."/>
            <person name="Detter J.C."/>
            <person name="Tapia R."/>
            <person name="Han C."/>
            <person name="Land M."/>
            <person name="Hauser L."/>
            <person name="Markowitz V."/>
            <person name="Cheng J.-F."/>
            <person name="Hugenholtz P."/>
            <person name="Woyke T."/>
            <person name="Wu D."/>
            <person name="Gronow S."/>
            <person name="Wellnitz S."/>
            <person name="Brambilla E."/>
            <person name="Klenk H.-P."/>
            <person name="Eisen J.A."/>
        </authorList>
    </citation>
    <scope>NUCLEOTIDE SEQUENCE [LARGE SCALE GENOMIC DNA]</scope>
    <source>
        <strain evidence="8">ATCC BAA-1111 / DSM 21527 / NCTC 11395 / H</strain>
    </source>
</reference>
<evidence type="ECO:0000256" key="4">
    <source>
        <dbReference type="PIRSR" id="PIRSR608256-1"/>
    </source>
</evidence>
<proteinExistence type="inferred from homology"/>
<protein>
    <recommendedName>
        <fullName evidence="5">Serine protease</fullName>
        <ecNumber evidence="5">3.4.21.-</ecNumber>
    </recommendedName>
</protein>
<dbReference type="RefSeq" id="WP_014803635.1">
    <property type="nucleotide sequence ID" value="NC_018020.1"/>
</dbReference>
<keyword evidence="3 5" id="KW-0720">Serine protease</keyword>
<dbReference type="InterPro" id="IPR008256">
    <property type="entry name" value="Peptidase_S1B"/>
</dbReference>
<dbReference type="Gene3D" id="2.40.10.120">
    <property type="match status" value="1"/>
</dbReference>
<sequence>MFHPSLPQPTGFSKVLPLICLLALPSQANTEQAGPDLTRTRKAVFEIVLKKPTKDSLTYEEKLPVHLLPYTERTDKYYSVGSAFAINENEVITAWHVIDLGAGGLNRELFLRDHEGNVSEINEVTAFSNRRDYAILTVKDKKFKHALKFAGKKKINERVYAVGNAHGEGIISRDGIFTSETPEAVEGQWKWIRFTAAVSPGNSGGPLLNQKGEVLGIVLRKSQNENLNYALPTEQFLGPKHANKLEYRYNYRFYNTILRTRSQYEKSYSVPVSYRVLDEQMEKDHLQLSEKLLAEFMREKEPEYFPNGPGSAKILNNTYDNSFPMMIGQSGDGVWTIFEPEKKEKVDMPGGGAIVYGSMSGLYFQAMHLPKDESVLKYISDPKYHLDQMLKYVRFEREMAGQKIRVTSFGSPARSKIYSDRFARKWVVSEFEIEYCNEILLIYSTPTPEGIISIIVRNSAGLVKNDYAPDVRKVVDYIMFSHYGQFKSWVEFLKLTQYIPDEYKTFRFSYTSGEMLNITLPEYSLKLNAKNFTINDESDLRVDFGYMMQNKKLIWRLTDIQVGENKNTATVAQIYRMAKPGENTPESFMSTWQKLAAGTEPYDGSIKTGENKSTSQKPLKGLAGTASDGVPYQYILRYIHEGKISDEDLLKRMAAVEAALKKN</sequence>
<dbReference type="STRING" id="869212.Turpa_2488"/>
<keyword evidence="1 5" id="KW-0645">Protease</keyword>
<gene>
    <name evidence="7" type="ordered locus">Turpa_2488</name>
</gene>
<dbReference type="EMBL" id="CP002959">
    <property type="protein sequence ID" value="AFM13129.1"/>
    <property type="molecule type" value="Genomic_DNA"/>
</dbReference>
<evidence type="ECO:0000256" key="3">
    <source>
        <dbReference type="ARBA" id="ARBA00022825"/>
    </source>
</evidence>
<keyword evidence="8" id="KW-1185">Reference proteome</keyword>
<dbReference type="OrthoDB" id="212300at2"/>
<dbReference type="GO" id="GO:0004252">
    <property type="term" value="F:serine-type endopeptidase activity"/>
    <property type="evidence" value="ECO:0007669"/>
    <property type="project" value="TreeGrafter"/>
</dbReference>
<dbReference type="AlphaFoldDB" id="I4B772"/>
<evidence type="ECO:0000256" key="6">
    <source>
        <dbReference type="SAM" id="MobiDB-lite"/>
    </source>
</evidence>
<comment type="similarity">
    <text evidence="5">Belongs to the peptidase S1B family.</text>
</comment>
<dbReference type="PANTHER" id="PTHR45980:SF9">
    <property type="entry name" value="PROTEASE DO-LIKE 10, MITOCHONDRIAL-RELATED"/>
    <property type="match status" value="1"/>
</dbReference>
<feature type="active site" description="Charge relay system" evidence="4">
    <location>
        <position position="132"/>
    </location>
</feature>
<evidence type="ECO:0000256" key="2">
    <source>
        <dbReference type="ARBA" id="ARBA00022801"/>
    </source>
</evidence>
<feature type="region of interest" description="Disordered" evidence="6">
    <location>
        <begin position="601"/>
        <end position="622"/>
    </location>
</feature>
<organism evidence="7 8">
    <name type="scientific">Turneriella parva (strain ATCC BAA-1111 / DSM 21527 / NCTC 11395 / H)</name>
    <name type="common">Leptospira parva</name>
    <dbReference type="NCBI Taxonomy" id="869212"/>
    <lineage>
        <taxon>Bacteria</taxon>
        <taxon>Pseudomonadati</taxon>
        <taxon>Spirochaetota</taxon>
        <taxon>Spirochaetia</taxon>
        <taxon>Leptospirales</taxon>
        <taxon>Leptospiraceae</taxon>
        <taxon>Turneriella</taxon>
    </lineage>
</organism>
<dbReference type="EC" id="3.4.21.-" evidence="5"/>
<evidence type="ECO:0000313" key="7">
    <source>
        <dbReference type="EMBL" id="AFM13129.1"/>
    </source>
</evidence>
<dbReference type="GO" id="GO:0006508">
    <property type="term" value="P:proteolysis"/>
    <property type="evidence" value="ECO:0007669"/>
    <property type="project" value="UniProtKB-KW"/>
</dbReference>
<evidence type="ECO:0000313" key="8">
    <source>
        <dbReference type="Proteomes" id="UP000006048"/>
    </source>
</evidence>
<evidence type="ECO:0000256" key="5">
    <source>
        <dbReference type="RuleBase" id="RU004296"/>
    </source>
</evidence>
<name>I4B772_TURPD</name>
<dbReference type="Pfam" id="PF13365">
    <property type="entry name" value="Trypsin_2"/>
    <property type="match status" value="1"/>
</dbReference>
<dbReference type="InterPro" id="IPR009003">
    <property type="entry name" value="Peptidase_S1_PA"/>
</dbReference>
<dbReference type="PRINTS" id="PR00839">
    <property type="entry name" value="V8PROTEASE"/>
</dbReference>
<evidence type="ECO:0000256" key="1">
    <source>
        <dbReference type="ARBA" id="ARBA00022670"/>
    </source>
</evidence>